<keyword evidence="1" id="KW-0732">Signal</keyword>
<dbReference type="PROSITE" id="PS51257">
    <property type="entry name" value="PROKAR_LIPOPROTEIN"/>
    <property type="match status" value="1"/>
</dbReference>
<dbReference type="Pfam" id="PF12146">
    <property type="entry name" value="Hydrolase_4"/>
    <property type="match status" value="1"/>
</dbReference>
<dbReference type="InterPro" id="IPR022742">
    <property type="entry name" value="Hydrolase_4"/>
</dbReference>
<dbReference type="Gene3D" id="3.40.50.1820">
    <property type="entry name" value="alpha/beta hydrolase"/>
    <property type="match status" value="1"/>
</dbReference>
<dbReference type="RefSeq" id="WP_126802797.1">
    <property type="nucleotide sequence ID" value="NZ_PIPL01000001.1"/>
</dbReference>
<name>A0A432W7K2_9GAMM</name>
<dbReference type="AlphaFoldDB" id="A0A432W7K2"/>
<keyword evidence="4" id="KW-1185">Reference proteome</keyword>
<feature type="chain" id="PRO_5019436420" description="Serine aminopeptidase S33 domain-containing protein" evidence="1">
    <location>
        <begin position="19"/>
        <end position="279"/>
    </location>
</feature>
<dbReference type="InterPro" id="IPR029058">
    <property type="entry name" value="AB_hydrolase_fold"/>
</dbReference>
<dbReference type="EMBL" id="PIPL01000001">
    <property type="protein sequence ID" value="RUO25979.1"/>
    <property type="molecule type" value="Genomic_DNA"/>
</dbReference>
<evidence type="ECO:0000259" key="2">
    <source>
        <dbReference type="Pfam" id="PF12146"/>
    </source>
</evidence>
<protein>
    <recommendedName>
        <fullName evidence="2">Serine aminopeptidase S33 domain-containing protein</fullName>
    </recommendedName>
</protein>
<feature type="domain" description="Serine aminopeptidase S33" evidence="2">
    <location>
        <begin position="75"/>
        <end position="172"/>
    </location>
</feature>
<organism evidence="3 4">
    <name type="scientific">Aliidiomarina minuta</name>
    <dbReference type="NCBI Taxonomy" id="880057"/>
    <lineage>
        <taxon>Bacteria</taxon>
        <taxon>Pseudomonadati</taxon>
        <taxon>Pseudomonadota</taxon>
        <taxon>Gammaproteobacteria</taxon>
        <taxon>Alteromonadales</taxon>
        <taxon>Idiomarinaceae</taxon>
        <taxon>Aliidiomarina</taxon>
    </lineage>
</organism>
<comment type="caution">
    <text evidence="3">The sequence shown here is derived from an EMBL/GenBank/DDBJ whole genome shotgun (WGS) entry which is preliminary data.</text>
</comment>
<dbReference type="PANTHER" id="PTHR12277">
    <property type="entry name" value="ALPHA/BETA HYDROLASE DOMAIN-CONTAINING PROTEIN"/>
    <property type="match status" value="1"/>
</dbReference>
<evidence type="ECO:0000313" key="3">
    <source>
        <dbReference type="EMBL" id="RUO25979.1"/>
    </source>
</evidence>
<feature type="signal peptide" evidence="1">
    <location>
        <begin position="1"/>
        <end position="18"/>
    </location>
</feature>
<evidence type="ECO:0000256" key="1">
    <source>
        <dbReference type="SAM" id="SignalP"/>
    </source>
</evidence>
<dbReference type="OrthoDB" id="9798884at2"/>
<reference evidence="3 4" key="1">
    <citation type="journal article" date="2011" name="Front. Microbiol.">
        <title>Genomic signatures of strain selection and enhancement in Bacillus atrophaeus var. globigii, a historical biowarfare simulant.</title>
        <authorList>
            <person name="Gibbons H.S."/>
            <person name="Broomall S.M."/>
            <person name="McNew L.A."/>
            <person name="Daligault H."/>
            <person name="Chapman C."/>
            <person name="Bruce D."/>
            <person name="Karavis M."/>
            <person name="Krepps M."/>
            <person name="McGregor P.A."/>
            <person name="Hong C."/>
            <person name="Park K.H."/>
            <person name="Akmal A."/>
            <person name="Feldman A."/>
            <person name="Lin J.S."/>
            <person name="Chang W.E."/>
            <person name="Higgs B.W."/>
            <person name="Demirev P."/>
            <person name="Lindquist J."/>
            <person name="Liem A."/>
            <person name="Fochler E."/>
            <person name="Read T.D."/>
            <person name="Tapia R."/>
            <person name="Johnson S."/>
            <person name="Bishop-Lilly K.A."/>
            <person name="Detter C."/>
            <person name="Han C."/>
            <person name="Sozhamannan S."/>
            <person name="Rosenzweig C.N."/>
            <person name="Skowronski E.W."/>
        </authorList>
    </citation>
    <scope>NUCLEOTIDE SEQUENCE [LARGE SCALE GENOMIC DNA]</scope>
    <source>
        <strain evidence="3 4">MLST1</strain>
    </source>
</reference>
<proteinExistence type="predicted"/>
<dbReference type="SUPFAM" id="SSF53474">
    <property type="entry name" value="alpha/beta-Hydrolases"/>
    <property type="match status" value="1"/>
</dbReference>
<dbReference type="Proteomes" id="UP000288293">
    <property type="component" value="Unassembled WGS sequence"/>
</dbReference>
<gene>
    <name evidence="3" type="ORF">CWE09_04425</name>
</gene>
<accession>A0A432W7K2</accession>
<evidence type="ECO:0000313" key="4">
    <source>
        <dbReference type="Proteomes" id="UP000288293"/>
    </source>
</evidence>
<sequence>MRLLNIIPVLLFSLFLSACSITVTEQMIVSPSTDIDGDNLTSLIHQSGYKPRELKSDTDELLYALEKEAPDSDTTLLVLHGNALNLSLQPWFGLMQSLAGLDINILAIDYRGFGYSEGEASFSAMQEDAHTALQAIDENQQIIIYGLSLGSVMALEGINDPRVKGVIIEGGVTTSDAMIEHFVSRNRLGSLASVQVDEKINFDNLAALSSSAKPALIIHGEEDQNIPLHMGQSLYQSSGSELSVFYPVSQGQHCDTFIRDVDNFLPRVSSFINSLQTQG</sequence>